<keyword evidence="5" id="KW-0444">Lipid biosynthesis</keyword>
<comment type="caution">
    <text evidence="26">The sequence shown here is derived from an EMBL/GenBank/DDBJ whole genome shotgun (WGS) entry which is preliminary data.</text>
</comment>
<dbReference type="PRINTS" id="PR00080">
    <property type="entry name" value="SDRFAMILY"/>
</dbReference>
<evidence type="ECO:0000256" key="24">
    <source>
        <dbReference type="ARBA" id="ARBA00083097"/>
    </source>
</evidence>
<keyword evidence="6" id="KW-0597">Phosphoprotein</keyword>
<protein>
    <recommendedName>
        <fullName evidence="20">(3R)-3-hydroxyacyl-CoA dehydrogenase</fullName>
        <ecNumber evidence="19">1.1.1.239</ecNumber>
        <ecNumber evidence="4">1.1.1.n12</ecNumber>
    </recommendedName>
    <alternativeName>
        <fullName evidence="22">17-beta-hydroxysteroid dehydrogenase 8</fullName>
    </alternativeName>
    <alternativeName>
        <fullName evidence="21">3-ketoacyl-[acyl-carrier-protein] reductase alpha subunit</fullName>
    </alternativeName>
    <alternativeName>
        <fullName evidence="24">3-oxoacyl-[acyl-carrier-protein] reductase</fullName>
    </alternativeName>
    <alternativeName>
        <fullName evidence="25">Estradiol 17-beta-dehydrogenase 8</fullName>
    </alternativeName>
    <alternativeName>
        <fullName evidence="23">Testosterone 17-beta-dehydrogenase 8</fullName>
    </alternativeName>
</protein>
<evidence type="ECO:0000256" key="9">
    <source>
        <dbReference type="ARBA" id="ARBA00023027"/>
    </source>
</evidence>
<comment type="catalytic activity">
    <reaction evidence="15">
        <text>testosterone + NAD(+) = androst-4-ene-3,17-dione + NADH + H(+)</text>
        <dbReference type="Rhea" id="RHEA:14929"/>
        <dbReference type="ChEBI" id="CHEBI:15378"/>
        <dbReference type="ChEBI" id="CHEBI:16422"/>
        <dbReference type="ChEBI" id="CHEBI:17347"/>
        <dbReference type="ChEBI" id="CHEBI:57540"/>
        <dbReference type="ChEBI" id="CHEBI:57945"/>
        <dbReference type="EC" id="1.1.1.239"/>
    </reaction>
    <physiologicalReaction direction="left-to-right" evidence="15">
        <dbReference type="Rhea" id="RHEA:14930"/>
    </physiologicalReaction>
</comment>
<comment type="pathway">
    <text evidence="13">Steroid biosynthesis; estrogen biosynthesis.</text>
</comment>
<evidence type="ECO:0000256" key="5">
    <source>
        <dbReference type="ARBA" id="ARBA00022516"/>
    </source>
</evidence>
<evidence type="ECO:0000256" key="18">
    <source>
        <dbReference type="ARBA" id="ARBA00065174"/>
    </source>
</evidence>
<dbReference type="PANTHER" id="PTHR42760:SF83">
    <property type="entry name" value="(3R)-3-HYDROXYACYL-COA DEHYDROGENASE"/>
    <property type="match status" value="1"/>
</dbReference>
<comment type="catalytic activity">
    <reaction evidence="17">
        <text>a (3R)-3-hydroxyacyl-CoA + NAD(+) = a 3-oxoacyl-CoA + NADH + H(+)</text>
        <dbReference type="Rhea" id="RHEA:32711"/>
        <dbReference type="ChEBI" id="CHEBI:15378"/>
        <dbReference type="ChEBI" id="CHEBI:57319"/>
        <dbReference type="ChEBI" id="CHEBI:57540"/>
        <dbReference type="ChEBI" id="CHEBI:57945"/>
        <dbReference type="ChEBI" id="CHEBI:90726"/>
        <dbReference type="EC" id="1.1.1.n12"/>
    </reaction>
    <physiologicalReaction direction="left-to-right" evidence="17">
        <dbReference type="Rhea" id="RHEA:32712"/>
    </physiologicalReaction>
</comment>
<dbReference type="InterPro" id="IPR020904">
    <property type="entry name" value="Sc_DH/Rdtase_CS"/>
</dbReference>
<evidence type="ECO:0000256" key="25">
    <source>
        <dbReference type="ARBA" id="ARBA00083258"/>
    </source>
</evidence>
<evidence type="ECO:0000256" key="3">
    <source>
        <dbReference type="ARBA" id="ARBA00006484"/>
    </source>
</evidence>
<dbReference type="GO" id="GO:0005759">
    <property type="term" value="C:mitochondrial matrix"/>
    <property type="evidence" value="ECO:0007669"/>
    <property type="project" value="UniProtKB-SubCell"/>
</dbReference>
<evidence type="ECO:0000256" key="6">
    <source>
        <dbReference type="ARBA" id="ARBA00022553"/>
    </source>
</evidence>
<evidence type="ECO:0000256" key="7">
    <source>
        <dbReference type="ARBA" id="ARBA00022832"/>
    </source>
</evidence>
<evidence type="ECO:0000256" key="19">
    <source>
        <dbReference type="ARBA" id="ARBA00066822"/>
    </source>
</evidence>
<comment type="catalytic activity">
    <reaction evidence="16">
        <text>17beta-hydroxy-5alpha-androstan-3-one + NAD(+) = 5alpha-androstan-3,17-dione + NADH + H(+)</text>
        <dbReference type="Rhea" id="RHEA:41992"/>
        <dbReference type="ChEBI" id="CHEBI:15378"/>
        <dbReference type="ChEBI" id="CHEBI:15994"/>
        <dbReference type="ChEBI" id="CHEBI:16330"/>
        <dbReference type="ChEBI" id="CHEBI:57540"/>
        <dbReference type="ChEBI" id="CHEBI:57945"/>
    </reaction>
    <physiologicalReaction direction="left-to-right" evidence="16">
        <dbReference type="Rhea" id="RHEA:41993"/>
    </physiologicalReaction>
</comment>
<dbReference type="PRINTS" id="PR00081">
    <property type="entry name" value="GDHRDH"/>
</dbReference>
<evidence type="ECO:0000256" key="16">
    <source>
        <dbReference type="ARBA" id="ARBA00050435"/>
    </source>
</evidence>
<dbReference type="InterPro" id="IPR057326">
    <property type="entry name" value="KR_dom"/>
</dbReference>
<dbReference type="SUPFAM" id="SSF51735">
    <property type="entry name" value="NAD(P)-binding Rossmann-fold domains"/>
    <property type="match status" value="1"/>
</dbReference>
<dbReference type="PANTHER" id="PTHR42760">
    <property type="entry name" value="SHORT-CHAIN DEHYDROGENASES/REDUCTASES FAMILY MEMBER"/>
    <property type="match status" value="1"/>
</dbReference>
<proteinExistence type="inferred from homology"/>
<dbReference type="NCBIfam" id="NF009466">
    <property type="entry name" value="PRK12826.1-2"/>
    <property type="match status" value="1"/>
</dbReference>
<dbReference type="GO" id="GO:0008210">
    <property type="term" value="P:estrogen metabolic process"/>
    <property type="evidence" value="ECO:0007669"/>
    <property type="project" value="UniProtKB-ARBA"/>
</dbReference>
<keyword evidence="12" id="KW-0275">Fatty acid biosynthesis</keyword>
<evidence type="ECO:0000256" key="17">
    <source>
        <dbReference type="ARBA" id="ARBA00052680"/>
    </source>
</evidence>
<dbReference type="Proteomes" id="UP000076858">
    <property type="component" value="Unassembled WGS sequence"/>
</dbReference>
<dbReference type="PROSITE" id="PS00061">
    <property type="entry name" value="ADH_SHORT"/>
    <property type="match status" value="1"/>
</dbReference>
<dbReference type="Gene3D" id="3.40.50.720">
    <property type="entry name" value="NAD(P)-binding Rossmann-like Domain"/>
    <property type="match status" value="1"/>
</dbReference>
<evidence type="ECO:0000256" key="8">
    <source>
        <dbReference type="ARBA" id="ARBA00023002"/>
    </source>
</evidence>
<dbReference type="GO" id="GO:0048038">
    <property type="term" value="F:quinone binding"/>
    <property type="evidence" value="ECO:0007669"/>
    <property type="project" value="TreeGrafter"/>
</dbReference>
<dbReference type="GO" id="GO:0004303">
    <property type="term" value="F:estradiol 17-beta-dehydrogenase [NAD(P)+] activity"/>
    <property type="evidence" value="ECO:0007669"/>
    <property type="project" value="UniProtKB-EC"/>
</dbReference>
<evidence type="ECO:0000256" key="2">
    <source>
        <dbReference type="ARBA" id="ARBA00005194"/>
    </source>
</evidence>
<dbReference type="FunFam" id="3.40.50.720:FF:000231">
    <property type="entry name" value="Estradiol 17-beta-dehydrogenase 8"/>
    <property type="match status" value="1"/>
</dbReference>
<dbReference type="Pfam" id="PF13561">
    <property type="entry name" value="adh_short_C2"/>
    <property type="match status" value="1"/>
</dbReference>
<evidence type="ECO:0000256" key="13">
    <source>
        <dbReference type="ARBA" id="ARBA00037929"/>
    </source>
</evidence>
<name>A0A0P5ZAB2_9CRUS</name>
<dbReference type="EC" id="1.1.1.n12" evidence="4"/>
<evidence type="ECO:0000256" key="4">
    <source>
        <dbReference type="ARBA" id="ARBA00012456"/>
    </source>
</evidence>
<keyword evidence="8" id="KW-0560">Oxidoreductase</keyword>
<dbReference type="AlphaFoldDB" id="A0A0P5ZAB2"/>
<dbReference type="SMART" id="SM00822">
    <property type="entry name" value="PKS_KR"/>
    <property type="match status" value="1"/>
</dbReference>
<accession>A0A0P5ZAB2</accession>
<evidence type="ECO:0000256" key="10">
    <source>
        <dbReference type="ARBA" id="ARBA00023098"/>
    </source>
</evidence>
<dbReference type="InterPro" id="IPR036291">
    <property type="entry name" value="NAD(P)-bd_dom_sf"/>
</dbReference>
<dbReference type="GO" id="GO:0047035">
    <property type="term" value="F:testosterone dehydrogenase (NAD+) activity"/>
    <property type="evidence" value="ECO:0007669"/>
    <property type="project" value="UniProtKB-EC"/>
</dbReference>
<evidence type="ECO:0000313" key="27">
    <source>
        <dbReference type="Proteomes" id="UP000076858"/>
    </source>
</evidence>
<evidence type="ECO:0000256" key="23">
    <source>
        <dbReference type="ARBA" id="ARBA00081936"/>
    </source>
</evidence>
<comment type="subcellular location">
    <subcellularLocation>
        <location evidence="1">Mitochondrion matrix</location>
    </subcellularLocation>
</comment>
<gene>
    <name evidence="26" type="ORF">APZ42_027417</name>
</gene>
<organism evidence="26 27">
    <name type="scientific">Daphnia magna</name>
    <dbReference type="NCBI Taxonomy" id="35525"/>
    <lineage>
        <taxon>Eukaryota</taxon>
        <taxon>Metazoa</taxon>
        <taxon>Ecdysozoa</taxon>
        <taxon>Arthropoda</taxon>
        <taxon>Crustacea</taxon>
        <taxon>Branchiopoda</taxon>
        <taxon>Diplostraca</taxon>
        <taxon>Cladocera</taxon>
        <taxon>Anomopoda</taxon>
        <taxon>Daphniidae</taxon>
        <taxon>Daphnia</taxon>
    </lineage>
</organism>
<dbReference type="EMBL" id="LRGB01002190">
    <property type="protein sequence ID" value="KZS08762.1"/>
    <property type="molecule type" value="Genomic_DNA"/>
</dbReference>
<comment type="pathway">
    <text evidence="2">Lipid metabolism; fatty acid biosynthesis.</text>
</comment>
<sequence length="256" mass="26929">MASPIGLLSGRLALVTGGGSGIGRAVCHVLAREGARVVVADLNSIAAEETKKHLDDIGGRYEHLALPVDVSVGRSVQSLIVDIRGKFNAAPSIVVNSAGITRDNFLLKMDENSWNAVMNVNLKGTFLVTQAAAAAMLDDKVPKSSIINIASIIGKTGNVGQCNYAASKAGVEAFTRSVSKELAKYNIRCNAVLPGFIETPMVQSVPDKVKEKFKALIPFGRMGLPEEVAEVVLFLASDRSSYVTGNCIEVSGGLAT</sequence>
<reference evidence="26 27" key="1">
    <citation type="submission" date="2016-03" db="EMBL/GenBank/DDBJ databases">
        <title>EvidentialGene: Evidence-directed Construction of Genes on Genomes.</title>
        <authorList>
            <person name="Gilbert D.G."/>
            <person name="Choi J.-H."/>
            <person name="Mockaitis K."/>
            <person name="Colbourne J."/>
            <person name="Pfrender M."/>
        </authorList>
    </citation>
    <scope>NUCLEOTIDE SEQUENCE [LARGE SCALE GENOMIC DNA]</scope>
    <source>
        <strain evidence="26 27">Xinb3</strain>
        <tissue evidence="26">Complete organism</tissue>
    </source>
</reference>
<evidence type="ECO:0000256" key="20">
    <source>
        <dbReference type="ARBA" id="ARBA00070911"/>
    </source>
</evidence>
<evidence type="ECO:0000256" key="12">
    <source>
        <dbReference type="ARBA" id="ARBA00023160"/>
    </source>
</evidence>
<evidence type="ECO:0000256" key="14">
    <source>
        <dbReference type="ARBA" id="ARBA00049069"/>
    </source>
</evidence>
<comment type="catalytic activity">
    <reaction evidence="14">
        <text>17beta-estradiol + NAD(+) = estrone + NADH + H(+)</text>
        <dbReference type="Rhea" id="RHEA:24612"/>
        <dbReference type="ChEBI" id="CHEBI:15378"/>
        <dbReference type="ChEBI" id="CHEBI:16469"/>
        <dbReference type="ChEBI" id="CHEBI:17263"/>
        <dbReference type="ChEBI" id="CHEBI:57540"/>
        <dbReference type="ChEBI" id="CHEBI:57945"/>
        <dbReference type="EC" id="1.1.1.62"/>
    </reaction>
    <physiologicalReaction direction="left-to-right" evidence="14">
        <dbReference type="Rhea" id="RHEA:24613"/>
    </physiologicalReaction>
    <physiologicalReaction direction="right-to-left" evidence="14">
        <dbReference type="Rhea" id="RHEA:24614"/>
    </physiologicalReaction>
</comment>
<evidence type="ECO:0000256" key="1">
    <source>
        <dbReference type="ARBA" id="ARBA00004305"/>
    </source>
</evidence>
<comment type="similarity">
    <text evidence="3">Belongs to the short-chain dehydrogenases/reductases (SDR) family.</text>
</comment>
<comment type="subunit">
    <text evidence="18">Heterotetramer with CBR4; contains two molecules of HSD17B8 and CBR4.</text>
</comment>
<dbReference type="OrthoDB" id="1888931at2759"/>
<keyword evidence="11" id="KW-0496">Mitochondrion</keyword>
<evidence type="ECO:0000256" key="11">
    <source>
        <dbReference type="ARBA" id="ARBA00023128"/>
    </source>
</evidence>
<evidence type="ECO:0000256" key="21">
    <source>
        <dbReference type="ARBA" id="ARBA00077835"/>
    </source>
</evidence>
<dbReference type="STRING" id="35525.A0A0P5ZAB2"/>
<keyword evidence="9" id="KW-0520">NAD</keyword>
<dbReference type="InterPro" id="IPR002347">
    <property type="entry name" value="SDR_fam"/>
</dbReference>
<keyword evidence="27" id="KW-1185">Reference proteome</keyword>
<keyword evidence="10" id="KW-0443">Lipid metabolism</keyword>
<evidence type="ECO:0000256" key="22">
    <source>
        <dbReference type="ARBA" id="ARBA00081419"/>
    </source>
</evidence>
<evidence type="ECO:0000256" key="15">
    <source>
        <dbReference type="ARBA" id="ARBA00050232"/>
    </source>
</evidence>
<dbReference type="GO" id="GO:0006633">
    <property type="term" value="P:fatty acid biosynthetic process"/>
    <property type="evidence" value="ECO:0007669"/>
    <property type="project" value="UniProtKB-KW"/>
</dbReference>
<evidence type="ECO:0000313" key="26">
    <source>
        <dbReference type="EMBL" id="KZS08762.1"/>
    </source>
</evidence>
<dbReference type="EC" id="1.1.1.239" evidence="19"/>
<keyword evidence="7" id="KW-0276">Fatty acid metabolism</keyword>